<dbReference type="CDD" id="cd07247">
    <property type="entry name" value="SgaA_N_like"/>
    <property type="match status" value="2"/>
</dbReference>
<dbReference type="AlphaFoldDB" id="A0A541B9V8"/>
<dbReference type="InterPro" id="IPR037523">
    <property type="entry name" value="VOC_core"/>
</dbReference>
<evidence type="ECO:0000259" key="1">
    <source>
        <dbReference type="PROSITE" id="PS51819"/>
    </source>
</evidence>
<dbReference type="EMBL" id="VIGH01000004">
    <property type="protein sequence ID" value="TQF69053.1"/>
    <property type="molecule type" value="Genomic_DNA"/>
</dbReference>
<comment type="caution">
    <text evidence="2">The sequence shown here is derived from an EMBL/GenBank/DDBJ whole genome shotgun (WGS) entry which is preliminary data.</text>
</comment>
<dbReference type="PANTHER" id="PTHR33993:SF14">
    <property type="entry name" value="GB|AAF24581.1"/>
    <property type="match status" value="1"/>
</dbReference>
<reference evidence="2 3" key="1">
    <citation type="submission" date="2019-06" db="EMBL/GenBank/DDBJ databases">
        <title>Rhodococcus spaelei sp. nov., isolated from a cave.</title>
        <authorList>
            <person name="Lee S.D."/>
        </authorList>
    </citation>
    <scope>NUCLEOTIDE SEQUENCE [LARGE SCALE GENOMIC DNA]</scope>
    <source>
        <strain evidence="2 3">C9-5</strain>
    </source>
</reference>
<proteinExistence type="predicted"/>
<gene>
    <name evidence="2" type="ORF">FK531_09735</name>
</gene>
<sequence length="261" mass="26679">MPERSSYVQGTPCWVDLSATDPAAAKTYYTALFGWDFEDMPTPGGGVYSMARVRGNYVSAVGGQPPGVPAGTPSMWNTYLATDDAAAATAKVAGAGGQVLMGPEDVGDAGRMSFVSDPTGAVVGLWQAGQHIGATLVGDAGAVVWNELITPDPDKALAFYAAVLGLGSSVADMPGGPTYTLLQVGDDQVGGCTTPQMPQVPTHWHVYFATDDTDATVEASNAAGGSVMAEPFDIPTVGRMAVLSDPTGAVFSVMTPTPAQP</sequence>
<evidence type="ECO:0000313" key="2">
    <source>
        <dbReference type="EMBL" id="TQF69053.1"/>
    </source>
</evidence>
<protein>
    <submittedName>
        <fullName evidence="2">VOC family protein</fullName>
    </submittedName>
</protein>
<dbReference type="SUPFAM" id="SSF54593">
    <property type="entry name" value="Glyoxalase/Bleomycin resistance protein/Dihydroxybiphenyl dioxygenase"/>
    <property type="match status" value="2"/>
</dbReference>
<dbReference type="Pfam" id="PF00903">
    <property type="entry name" value="Glyoxalase"/>
    <property type="match status" value="2"/>
</dbReference>
<feature type="domain" description="VOC" evidence="1">
    <location>
        <begin position="11"/>
        <end position="128"/>
    </location>
</feature>
<evidence type="ECO:0000313" key="3">
    <source>
        <dbReference type="Proteomes" id="UP000316256"/>
    </source>
</evidence>
<dbReference type="InterPro" id="IPR029068">
    <property type="entry name" value="Glyas_Bleomycin-R_OHBP_Dase"/>
</dbReference>
<dbReference type="RefSeq" id="WP_142098457.1">
    <property type="nucleotide sequence ID" value="NZ_VIGH01000004.1"/>
</dbReference>
<dbReference type="OrthoDB" id="9793039at2"/>
<dbReference type="PROSITE" id="PS51819">
    <property type="entry name" value="VOC"/>
    <property type="match status" value="2"/>
</dbReference>
<dbReference type="InterPro" id="IPR004360">
    <property type="entry name" value="Glyas_Fos-R_dOase_dom"/>
</dbReference>
<accession>A0A541B9V8</accession>
<organism evidence="2 3">
    <name type="scientific">Rhodococcus spelaei</name>
    <dbReference type="NCBI Taxonomy" id="2546320"/>
    <lineage>
        <taxon>Bacteria</taxon>
        <taxon>Bacillati</taxon>
        <taxon>Actinomycetota</taxon>
        <taxon>Actinomycetes</taxon>
        <taxon>Mycobacteriales</taxon>
        <taxon>Nocardiaceae</taxon>
        <taxon>Rhodococcus</taxon>
    </lineage>
</organism>
<dbReference type="PANTHER" id="PTHR33993">
    <property type="entry name" value="GLYOXALASE-RELATED"/>
    <property type="match status" value="1"/>
</dbReference>
<dbReference type="Proteomes" id="UP000316256">
    <property type="component" value="Unassembled WGS sequence"/>
</dbReference>
<keyword evidence="3" id="KW-1185">Reference proteome</keyword>
<name>A0A541B9V8_9NOCA</name>
<feature type="domain" description="VOC" evidence="1">
    <location>
        <begin position="142"/>
        <end position="256"/>
    </location>
</feature>
<dbReference type="InterPro" id="IPR052164">
    <property type="entry name" value="Anthracycline_SecMetBiosynth"/>
</dbReference>
<dbReference type="Gene3D" id="3.10.180.10">
    <property type="entry name" value="2,3-Dihydroxybiphenyl 1,2-Dioxygenase, domain 1"/>
    <property type="match status" value="2"/>
</dbReference>